<protein>
    <submittedName>
        <fullName evidence="4">Alpha/beta-type small acid-soluble spore protein</fullName>
    </submittedName>
</protein>
<evidence type="ECO:0000313" key="3">
    <source>
        <dbReference type="EMBL" id="NME09276.1"/>
    </source>
</evidence>
<evidence type="ECO:0000313" key="5">
    <source>
        <dbReference type="Proteomes" id="UP000326961"/>
    </source>
</evidence>
<dbReference type="AlphaFoldDB" id="A0A5P3XEQ0"/>
<name>A0A5P3XEQ0_PARBF</name>
<reference evidence="3 6" key="2">
    <citation type="submission" date="2020-04" db="EMBL/GenBank/DDBJ databases">
        <authorList>
            <person name="Hitch T.C.A."/>
            <person name="Wylensek D."/>
            <person name="Clavel T."/>
        </authorList>
    </citation>
    <scope>NUCLEOTIDE SEQUENCE [LARGE SCALE GENOMIC DNA]</scope>
    <source>
        <strain evidence="3 6">Med78_4-601-WT-2</strain>
    </source>
</reference>
<keyword evidence="2" id="KW-0749">Sporulation</keyword>
<evidence type="ECO:0000256" key="1">
    <source>
        <dbReference type="ARBA" id="ARBA00003863"/>
    </source>
</evidence>
<dbReference type="GO" id="GO:0006265">
    <property type="term" value="P:DNA topological change"/>
    <property type="evidence" value="ECO:0007669"/>
    <property type="project" value="InterPro"/>
</dbReference>
<evidence type="ECO:0000313" key="4">
    <source>
        <dbReference type="EMBL" id="QEZ68271.1"/>
    </source>
</evidence>
<reference evidence="4 5" key="1">
    <citation type="submission" date="2018-09" db="EMBL/GenBank/DDBJ databases">
        <title>A clostridial neurotoxin that targets Anopheles mosquitoes.</title>
        <authorList>
            <person name="Contreras E."/>
            <person name="Masuyer G."/>
            <person name="Qureshi N."/>
            <person name="Chawla S."/>
            <person name="Lim H.L."/>
            <person name="Chen J."/>
            <person name="Stenmark P."/>
            <person name="Gill S."/>
        </authorList>
    </citation>
    <scope>NUCLEOTIDE SEQUENCE [LARGE SCALE GENOMIC DNA]</scope>
    <source>
        <strain evidence="4 5">Cbm</strain>
    </source>
</reference>
<evidence type="ECO:0000256" key="2">
    <source>
        <dbReference type="ARBA" id="ARBA00022969"/>
    </source>
</evidence>
<proteinExistence type="predicted"/>
<dbReference type="PANTHER" id="PTHR36107:SF1">
    <property type="entry name" value="SMALL, ACID-SOLUBLE SPORE PROTEIN A"/>
    <property type="match status" value="1"/>
</dbReference>
<dbReference type="GO" id="GO:0030435">
    <property type="term" value="P:sporulation resulting in formation of a cellular spore"/>
    <property type="evidence" value="ECO:0007669"/>
    <property type="project" value="UniProtKB-KW"/>
</dbReference>
<dbReference type="Pfam" id="PF00269">
    <property type="entry name" value="SASP"/>
    <property type="match status" value="1"/>
</dbReference>
<sequence>MTNKPLVSNAKKALNQMKLEMAGELGIQSEHVNGANKTSYESGVMGGNLGGMMSKKLVELGERELIREYNNKNN</sequence>
<organism evidence="4 5">
    <name type="scientific">Paraclostridium bifermentans</name>
    <name type="common">Clostridium bifermentans</name>
    <dbReference type="NCBI Taxonomy" id="1490"/>
    <lineage>
        <taxon>Bacteria</taxon>
        <taxon>Bacillati</taxon>
        <taxon>Bacillota</taxon>
        <taxon>Clostridia</taxon>
        <taxon>Peptostreptococcales</taxon>
        <taxon>Peptostreptococcaceae</taxon>
        <taxon>Paraclostridium</taxon>
    </lineage>
</organism>
<dbReference type="PANTHER" id="PTHR36107">
    <property type="entry name" value="SMALL, ACID-SOLUBLE SPORE PROTEIN A"/>
    <property type="match status" value="1"/>
</dbReference>
<dbReference type="InterPro" id="IPR001448">
    <property type="entry name" value="SASP_alpha/beta-type"/>
</dbReference>
<comment type="function">
    <text evidence="1">SASP are bound to spore DNA. They are double-stranded DNA-binding proteins that cause DNA to change to an a-like conformation. They protect the DNA backbone from chemical and enzymatic cleavage and are thus involved in dormant spore's high resistance to UV light.</text>
</comment>
<dbReference type="Proteomes" id="UP000573963">
    <property type="component" value="Unassembled WGS sequence"/>
</dbReference>
<dbReference type="Gene3D" id="6.10.10.80">
    <property type="entry name" value="Small, acid-soluble spore protein, alpha/beta type-like"/>
    <property type="match status" value="1"/>
</dbReference>
<dbReference type="Proteomes" id="UP000326961">
    <property type="component" value="Chromosome"/>
</dbReference>
<dbReference type="EMBL" id="JABAFD010000003">
    <property type="protein sequence ID" value="NME09276.1"/>
    <property type="molecule type" value="Genomic_DNA"/>
</dbReference>
<dbReference type="EMBL" id="CP032452">
    <property type="protein sequence ID" value="QEZ68271.1"/>
    <property type="molecule type" value="Genomic_DNA"/>
</dbReference>
<dbReference type="InterPro" id="IPR038300">
    <property type="entry name" value="SASP_sf_alpha/beta"/>
</dbReference>
<gene>
    <name evidence="4" type="ORF">D4A35_04685</name>
    <name evidence="3" type="ORF">HF875_07065</name>
</gene>
<accession>A0A5P3XEQ0</accession>
<dbReference type="RefSeq" id="WP_021429342.1">
    <property type="nucleotide sequence ID" value="NZ_CAJMJR010000003.1"/>
</dbReference>
<dbReference type="InterPro" id="IPR050847">
    <property type="entry name" value="SASP_DNA-binding"/>
</dbReference>
<evidence type="ECO:0000313" key="6">
    <source>
        <dbReference type="Proteomes" id="UP000573963"/>
    </source>
</evidence>
<dbReference type="GO" id="GO:0003690">
    <property type="term" value="F:double-stranded DNA binding"/>
    <property type="evidence" value="ECO:0007669"/>
    <property type="project" value="InterPro"/>
</dbReference>